<comment type="caution">
    <text evidence="1">The sequence shown here is derived from an EMBL/GenBank/DDBJ whole genome shotgun (WGS) entry which is preliminary data.</text>
</comment>
<accession>A0AAN7SPW8</accession>
<evidence type="ECO:0000313" key="1">
    <source>
        <dbReference type="EMBL" id="KAK4882268.1"/>
    </source>
</evidence>
<protein>
    <submittedName>
        <fullName evidence="1">Uncharacterized protein</fullName>
    </submittedName>
</protein>
<proteinExistence type="predicted"/>
<evidence type="ECO:0000313" key="2">
    <source>
        <dbReference type="Proteomes" id="UP001353858"/>
    </source>
</evidence>
<name>A0AAN7SPW8_9COLE</name>
<keyword evidence="2" id="KW-1185">Reference proteome</keyword>
<reference evidence="2" key="1">
    <citation type="submission" date="2023-01" db="EMBL/GenBank/DDBJ databases">
        <title>Key to firefly adult light organ development and bioluminescence: homeobox transcription factors regulate luciferase expression and transportation to peroxisome.</title>
        <authorList>
            <person name="Fu X."/>
        </authorList>
    </citation>
    <scope>NUCLEOTIDE SEQUENCE [LARGE SCALE GENOMIC DNA]</scope>
</reference>
<sequence length="140" mass="16436">MSKAIYCLKIFVFREEFKMTARELNNLRHICIFIVKIYVKAWFTSPSAITALNNDPTLMQQLILYKKVNSSIPQAALKKMIRHLWYLSDQLAIMPLFDDSLDLSVKEKMVENLKIQKSPISQNRKYEMAANSDELLKKYQ</sequence>
<dbReference type="EMBL" id="JARPUR010000002">
    <property type="protein sequence ID" value="KAK4882268.1"/>
    <property type="molecule type" value="Genomic_DNA"/>
</dbReference>
<dbReference type="AlphaFoldDB" id="A0AAN7SPW8"/>
<dbReference type="Proteomes" id="UP001353858">
    <property type="component" value="Unassembled WGS sequence"/>
</dbReference>
<organism evidence="1 2">
    <name type="scientific">Aquatica leii</name>
    <dbReference type="NCBI Taxonomy" id="1421715"/>
    <lineage>
        <taxon>Eukaryota</taxon>
        <taxon>Metazoa</taxon>
        <taxon>Ecdysozoa</taxon>
        <taxon>Arthropoda</taxon>
        <taxon>Hexapoda</taxon>
        <taxon>Insecta</taxon>
        <taxon>Pterygota</taxon>
        <taxon>Neoptera</taxon>
        <taxon>Endopterygota</taxon>
        <taxon>Coleoptera</taxon>
        <taxon>Polyphaga</taxon>
        <taxon>Elateriformia</taxon>
        <taxon>Elateroidea</taxon>
        <taxon>Lampyridae</taxon>
        <taxon>Luciolinae</taxon>
        <taxon>Aquatica</taxon>
    </lineage>
</organism>
<gene>
    <name evidence="1" type="ORF">RN001_005587</name>
</gene>